<evidence type="ECO:0000313" key="1">
    <source>
        <dbReference type="EMBL" id="MXY95053.1"/>
    </source>
</evidence>
<protein>
    <submittedName>
        <fullName evidence="1">Amino acid ABC transporter substrate-binding protein</fullName>
    </submittedName>
</protein>
<gene>
    <name evidence="1" type="ORF">F4Y42_16555</name>
</gene>
<comment type="caution">
    <text evidence="1">The sequence shown here is derived from an EMBL/GenBank/DDBJ whole genome shotgun (WGS) entry which is preliminary data.</text>
</comment>
<dbReference type="SUPFAM" id="SSF53850">
    <property type="entry name" value="Periplasmic binding protein-like II"/>
    <property type="match status" value="1"/>
</dbReference>
<reference evidence="1" key="1">
    <citation type="submission" date="2019-09" db="EMBL/GenBank/DDBJ databases">
        <title>Characterisation of the sponge microbiome using genome-centric metagenomics.</title>
        <authorList>
            <person name="Engelberts J.P."/>
            <person name="Robbins S.J."/>
            <person name="De Goeij J.M."/>
            <person name="Aranda M."/>
            <person name="Bell S.C."/>
            <person name="Webster N.S."/>
        </authorList>
    </citation>
    <scope>NUCLEOTIDE SEQUENCE</scope>
    <source>
        <strain evidence="1">SB0664_bin_27</strain>
    </source>
</reference>
<organism evidence="1">
    <name type="scientific">Caldilineaceae bacterium SB0664_bin_27</name>
    <dbReference type="NCBI Taxonomy" id="2605260"/>
    <lineage>
        <taxon>Bacteria</taxon>
        <taxon>Bacillati</taxon>
        <taxon>Chloroflexota</taxon>
        <taxon>Caldilineae</taxon>
        <taxon>Caldilineales</taxon>
        <taxon>Caldilineaceae</taxon>
    </lineage>
</organism>
<dbReference type="Gene3D" id="3.40.190.10">
    <property type="entry name" value="Periplasmic binding protein-like II"/>
    <property type="match status" value="2"/>
</dbReference>
<accession>A0A6B0YWL7</accession>
<dbReference type="AlphaFoldDB" id="A0A6B0YWL7"/>
<dbReference type="EMBL" id="VXRG01000134">
    <property type="protein sequence ID" value="MXY95053.1"/>
    <property type="molecule type" value="Genomic_DNA"/>
</dbReference>
<proteinExistence type="predicted"/>
<name>A0A6B0YWL7_9CHLR</name>
<sequence>MEFSVKGDFMSKTGWLRRSRLVGRGALAVLCLVAGCTYTPPLQQTASATQRCVEEGHVLNVGFYAYFAPVSYSADEDPDAQEFQTHLGYEADLLTALEAMDGAGFSFARHPIAVWDDIWLQAATPQYDIVGGGITILDSRTLDAAGKKAIVFTAGHVAFRQSLLVRAEDESRLATYDDLTSAVRVGALAGTTGEFRLLQLTGLVDADGALTAGVRVETPQGTVVADGGPDYMITAAAESDSLVGRRHLHPPDDGMPQVVYLGAETGETALFDALEEGRIDAIARGEIGNRETAHARGGDFVVTALDEEVEYGGFALAVEDEALAACLQRMIDWLTDDRKIGYASWREDAGVFMQRAEMWQQ</sequence>